<feature type="region of interest" description="Disordered" evidence="7">
    <location>
        <begin position="1219"/>
        <end position="1278"/>
    </location>
</feature>
<feature type="region of interest" description="Disordered" evidence="7">
    <location>
        <begin position="885"/>
        <end position="926"/>
    </location>
</feature>
<feature type="transmembrane region" description="Helical" evidence="8">
    <location>
        <begin position="129"/>
        <end position="149"/>
    </location>
</feature>
<evidence type="ECO:0000256" key="1">
    <source>
        <dbReference type="ARBA" id="ARBA00004141"/>
    </source>
</evidence>
<dbReference type="PANTHER" id="PTHR11827">
    <property type="entry name" value="SOLUTE CARRIER FAMILY 12, CATION COTRANSPORTERS"/>
    <property type="match status" value="1"/>
</dbReference>
<evidence type="ECO:0000256" key="2">
    <source>
        <dbReference type="ARBA" id="ARBA00010593"/>
    </source>
</evidence>
<feature type="transmembrane region" description="Helical" evidence="8">
    <location>
        <begin position="38"/>
        <end position="57"/>
    </location>
</feature>
<name>A0A4P7N9C9_PYROR</name>
<feature type="region of interest" description="Disordered" evidence="7">
    <location>
        <begin position="1106"/>
        <end position="1135"/>
    </location>
</feature>
<dbReference type="Gene3D" id="1.20.1740.10">
    <property type="entry name" value="Amino acid/polyamine transporter I"/>
    <property type="match status" value="1"/>
</dbReference>
<feature type="transmembrane region" description="Helical" evidence="8">
    <location>
        <begin position="97"/>
        <end position="123"/>
    </location>
</feature>
<dbReference type="Proteomes" id="UP000294847">
    <property type="component" value="Chromosome 3"/>
</dbReference>
<keyword evidence="3" id="KW-0813">Transport</keyword>
<comment type="subcellular location">
    <subcellularLocation>
        <location evidence="1">Membrane</location>
        <topology evidence="1">Multi-pass membrane protein</topology>
    </subcellularLocation>
</comment>
<feature type="compositionally biased region" description="Acidic residues" evidence="7">
    <location>
        <begin position="900"/>
        <end position="914"/>
    </location>
</feature>
<feature type="transmembrane region" description="Helical" evidence="8">
    <location>
        <begin position="256"/>
        <end position="278"/>
    </location>
</feature>
<dbReference type="GO" id="GO:0006884">
    <property type="term" value="P:cell volume homeostasis"/>
    <property type="evidence" value="ECO:0007669"/>
    <property type="project" value="TreeGrafter"/>
</dbReference>
<dbReference type="PANTHER" id="PTHR11827:SF72">
    <property type="entry name" value="GH08340P"/>
    <property type="match status" value="1"/>
</dbReference>
<keyword evidence="5 8" id="KW-1133">Transmembrane helix</keyword>
<evidence type="ECO:0000256" key="8">
    <source>
        <dbReference type="SAM" id="Phobius"/>
    </source>
</evidence>
<feature type="region of interest" description="Disordered" evidence="7">
    <location>
        <begin position="1566"/>
        <end position="1644"/>
    </location>
</feature>
<feature type="region of interest" description="Disordered" evidence="7">
    <location>
        <begin position="1663"/>
        <end position="1698"/>
    </location>
</feature>
<dbReference type="FunFam" id="1.20.1740.10:FF:000013">
    <property type="entry name" value="Solute carrier family 12 member"/>
    <property type="match status" value="1"/>
</dbReference>
<gene>
    <name evidence="11" type="ORF">PoMZ_04073</name>
</gene>
<sequence length="1825" mass="199302">MASDNSQKSGKLGVANGVYIPVCLNIVSILMFLRFGSILGHIGVLGMLGLLVVSYLIDLVTALSLSAVASNGEVKGGGAYYLISRSLGPEFGGSIGILFYLSQVLNTALNVVGLINCLELYFADQIPHGFWGIYMLETAALLGCTAMCLAGSGMFAKASNALLAILLVSTFSIPLSALFLRPFSNPSLGIEFTGLSMATLKTNLLPDTGSDSQFQGLSTFRELFGILFPATSGIFAGASMSGDLRNPSKAIPKGTLWAMLSTFVVYLLVILSMASAITQPSLLRDANILQDTTLSAPLILAGECATTFFSALMGLIGSAKLLQALARDKLVPGLSPFGLGTKKGDEPVLAIFLTYVIAQLSLFADLDQIATFISMGYQLTFFTMNLACFLLKIGSAPNFRPAFKFFSWHTAFAGSILSAFAMFFIDETYATMAVIVLVFLFLLIHYLSPPKHWGDVSQNLIYHQVRKYLLRLRPEHIKFWRPQIILLVGDPRRQTRLVQFCNSMKKGSLYILGHVIVTDDFETGVQEAKLQQSAWTKYISEYSRIKAFVQLNMSPTITWGIRNLILSAGLGGMRPNIAVIGFFNTDELRKLQAKGGLLGVPELPRAASAPSNLVMDDSSEDEVRPTMRRRRDTSARLLDGDLPTDVIKREGNMSVTSYLTILEDLAFKHRLNVAVAKGFDRLETPRRDGKNSKKYIDLWPIQMSARVHADGKSVITSNFDTYTLILQLGYILRTCQTWRRVFQLRVMVFVEYASEVEEEKQRVSTLLEKLRIDADVHAFSLDSDDLHTYQGIVHGDFKDPQIENMLNRTLESDWWAELKAIRLSQHQGSDVDNQDDESGSEVPRRRSTVSYVSGMSRRRPTVSLLSQMGFNLGIHAQNLPRKIFRSRSRTRNDSGSESSSSDDEVDADFNEPDNDGNISGIMGSPRSRISLANDRLQRSSYGSLRSNGPATQRILAIERQPLLRASASARSYGAVPADHLSHSSGGLATTKSYEGRNRSISREETLAVTQPPSRARSPTPGSQTLKPEAGPVRRPGFSRANSSNRFVSSLVPETKIIDGEGAAGPSLGFASPESESAGQFNATLAATGGCATEDVKIDIPELLAAQQKDQGGRSRSGSNQNDGAGGGSESQQGSQATLKLSFNGLPSRAQHLIINELMRQQSEDTAVLFTTLPIPEEGICESEEASVQYLSDVEVLCHELPPTLMRAVMEIKSKPRGFYGRAGVGIGRSSSRSKSKSGNKSIRSASSGRRERSNSSRQTSKPMEFVPVHTPDRPTHPVTDIPSDEECYAIFSGIQAHNIQVQSQDSGAERRVATWILRGDPALPHAESPTLSPPAQRRSVSTESSGGTMASAAGRTVGINNIMNDFEDRRPKTAPSPRSTTDSAFSSIVPVSPESTYRMQPEVTAWPGSVAANTFQLMRQQLSPSPPESECTPGHAEQQTWSFQETAKSYYDRPGMLPSPAASLSIPSITPALSKQVLSLYNRESVYPDALTPTRWNTVNSGPRSAPPFPGHVMPAAAPPRPSNQTQIACTTNGEQICRLCRRPGMMGGGALCLRCENSYLPVTSGVFGDNTHASPESDQERGRVRRRQDDMDGDNVQEKPFSLGPPPPRRKGLGRTAKPSPRGQRGQREDSSREVSPTPARVGIARGISIKAAMSPRKIQLISPGLRPGDFPGFPRAPGESGGAAKSPPSRDASVMRRAGLASPLRFNEALDPLQRDAAQREAHDEDATNREDWTDDWDGFDYYFEPKETSERNEGHLAAAIHRQLPDVDECSSGSEDQDQVPALEPSPISPILSKLRRREEDRTLRSDQPLVRFFRSPEPAFF</sequence>
<keyword evidence="4 8" id="KW-0812">Transmembrane</keyword>
<organism evidence="11 12">
    <name type="scientific">Pyricularia oryzae</name>
    <name type="common">Rice blast fungus</name>
    <name type="synonym">Magnaporthe oryzae</name>
    <dbReference type="NCBI Taxonomy" id="318829"/>
    <lineage>
        <taxon>Eukaryota</taxon>
        <taxon>Fungi</taxon>
        <taxon>Dikarya</taxon>
        <taxon>Ascomycota</taxon>
        <taxon>Pezizomycotina</taxon>
        <taxon>Sordariomycetes</taxon>
        <taxon>Sordariomycetidae</taxon>
        <taxon>Magnaporthales</taxon>
        <taxon>Pyriculariaceae</taxon>
        <taxon>Pyricularia</taxon>
    </lineage>
</organism>
<evidence type="ECO:0000256" key="6">
    <source>
        <dbReference type="ARBA" id="ARBA00023136"/>
    </source>
</evidence>
<evidence type="ECO:0000259" key="10">
    <source>
        <dbReference type="Pfam" id="PF03522"/>
    </source>
</evidence>
<feature type="region of interest" description="Disordered" evidence="7">
    <location>
        <begin position="1750"/>
        <end position="1812"/>
    </location>
</feature>
<comment type="similarity">
    <text evidence="2">Belongs to the SLC12A transporter family.</text>
</comment>
<feature type="compositionally biased region" description="Basic and acidic residues" evidence="7">
    <location>
        <begin position="1579"/>
        <end position="1591"/>
    </location>
</feature>
<feature type="transmembrane region" description="Helical" evidence="8">
    <location>
        <begin position="347"/>
        <end position="364"/>
    </location>
</feature>
<feature type="transmembrane region" description="Helical" evidence="8">
    <location>
        <begin position="12"/>
        <end position="32"/>
    </location>
</feature>
<dbReference type="Pfam" id="PF03522">
    <property type="entry name" value="SLC12"/>
    <property type="match status" value="1"/>
</dbReference>
<feature type="compositionally biased region" description="Polar residues" evidence="7">
    <location>
        <begin position="1107"/>
        <end position="1122"/>
    </location>
</feature>
<feature type="transmembrane region" description="Helical" evidence="8">
    <location>
        <begin position="161"/>
        <end position="180"/>
    </location>
</feature>
<feature type="transmembrane region" description="Helical" evidence="8">
    <location>
        <begin position="429"/>
        <end position="447"/>
    </location>
</feature>
<feature type="region of interest" description="Disordered" evidence="7">
    <location>
        <begin position="975"/>
        <end position="1041"/>
    </location>
</feature>
<dbReference type="Pfam" id="PF00324">
    <property type="entry name" value="AA_permease"/>
    <property type="match status" value="1"/>
</dbReference>
<keyword evidence="6 8" id="KW-0472">Membrane</keyword>
<evidence type="ECO:0000256" key="3">
    <source>
        <dbReference type="ARBA" id="ARBA00022448"/>
    </source>
</evidence>
<dbReference type="GO" id="GO:0055075">
    <property type="term" value="P:potassium ion homeostasis"/>
    <property type="evidence" value="ECO:0007669"/>
    <property type="project" value="TreeGrafter"/>
</dbReference>
<feature type="transmembrane region" description="Helical" evidence="8">
    <location>
        <begin position="370"/>
        <end position="393"/>
    </location>
</feature>
<evidence type="ECO:0000313" key="12">
    <source>
        <dbReference type="Proteomes" id="UP000294847"/>
    </source>
</evidence>
<reference evidence="11 12" key="1">
    <citation type="journal article" date="2019" name="Mol. Biol. Evol.">
        <title>Blast fungal genomes show frequent chromosomal changes, gene gains and losses, and effector gene turnover.</title>
        <authorList>
            <person name="Gomez Luciano L.B."/>
            <person name="Jason Tsai I."/>
            <person name="Chuma I."/>
            <person name="Tosa Y."/>
            <person name="Chen Y.H."/>
            <person name="Li J.Y."/>
            <person name="Li M.Y."/>
            <person name="Jade Lu M.Y."/>
            <person name="Nakayashiki H."/>
            <person name="Li W.H."/>
        </authorList>
    </citation>
    <scope>NUCLEOTIDE SEQUENCE [LARGE SCALE GENOMIC DNA]</scope>
    <source>
        <strain evidence="11">MZ5-1-6</strain>
    </source>
</reference>
<dbReference type="InterPro" id="IPR018491">
    <property type="entry name" value="SLC12_C"/>
</dbReference>
<evidence type="ECO:0000313" key="11">
    <source>
        <dbReference type="EMBL" id="QBZ59113.1"/>
    </source>
</evidence>
<evidence type="ECO:0000256" key="4">
    <source>
        <dbReference type="ARBA" id="ARBA00022692"/>
    </source>
</evidence>
<protein>
    <submittedName>
        <fullName evidence="11">Uncharacterized protein</fullName>
    </submittedName>
</protein>
<feature type="transmembrane region" description="Helical" evidence="8">
    <location>
        <begin position="405"/>
        <end position="423"/>
    </location>
</feature>
<feature type="compositionally biased region" description="Polar residues" evidence="7">
    <location>
        <begin position="1338"/>
        <end position="1348"/>
    </location>
</feature>
<proteinExistence type="inferred from homology"/>
<feature type="region of interest" description="Disordered" evidence="7">
    <location>
        <begin position="1321"/>
        <end position="1386"/>
    </location>
</feature>
<dbReference type="GO" id="GO:0055064">
    <property type="term" value="P:chloride ion homeostasis"/>
    <property type="evidence" value="ECO:0007669"/>
    <property type="project" value="TreeGrafter"/>
</dbReference>
<dbReference type="GO" id="GO:0015379">
    <property type="term" value="F:potassium:chloride symporter activity"/>
    <property type="evidence" value="ECO:0007669"/>
    <property type="project" value="TreeGrafter"/>
</dbReference>
<feature type="compositionally biased region" description="Polar residues" evidence="7">
    <location>
        <begin position="982"/>
        <end position="992"/>
    </location>
</feature>
<feature type="domain" description="SLC12A transporter C-terminal" evidence="10">
    <location>
        <begin position="496"/>
        <end position="583"/>
    </location>
</feature>
<dbReference type="EMBL" id="CP034206">
    <property type="protein sequence ID" value="QBZ59113.1"/>
    <property type="molecule type" value="Genomic_DNA"/>
</dbReference>
<dbReference type="GO" id="GO:0005774">
    <property type="term" value="C:vacuolar membrane"/>
    <property type="evidence" value="ECO:0007669"/>
    <property type="project" value="TreeGrafter"/>
</dbReference>
<feature type="transmembrane region" description="Helical" evidence="8">
    <location>
        <begin position="298"/>
        <end position="326"/>
    </location>
</feature>
<feature type="domain" description="Amino acid permease/ SLC12A" evidence="9">
    <location>
        <begin position="22"/>
        <end position="484"/>
    </location>
</feature>
<feature type="region of interest" description="Disordered" evidence="7">
    <location>
        <begin position="826"/>
        <end position="854"/>
    </location>
</feature>
<dbReference type="GO" id="GO:0034486">
    <property type="term" value="P:vacuolar transmembrane transport"/>
    <property type="evidence" value="ECO:0007669"/>
    <property type="project" value="TreeGrafter"/>
</dbReference>
<feature type="transmembrane region" description="Helical" evidence="8">
    <location>
        <begin position="223"/>
        <end position="244"/>
    </location>
</feature>
<evidence type="ECO:0000256" key="7">
    <source>
        <dbReference type="SAM" id="MobiDB-lite"/>
    </source>
</evidence>
<accession>A0A4P7N9C9</accession>
<dbReference type="InterPro" id="IPR004841">
    <property type="entry name" value="AA-permease/SLC12A_dom"/>
</dbReference>
<evidence type="ECO:0000256" key="5">
    <source>
        <dbReference type="ARBA" id="ARBA00022989"/>
    </source>
</evidence>
<dbReference type="InterPro" id="IPR004842">
    <property type="entry name" value="SLC12A_fam"/>
</dbReference>
<feature type="compositionally biased region" description="Basic and acidic residues" evidence="7">
    <location>
        <begin position="993"/>
        <end position="1005"/>
    </location>
</feature>
<evidence type="ECO:0000259" key="9">
    <source>
        <dbReference type="Pfam" id="PF00324"/>
    </source>
</evidence>
<feature type="compositionally biased region" description="Polar residues" evidence="7">
    <location>
        <begin position="1376"/>
        <end position="1386"/>
    </location>
</feature>
<feature type="compositionally biased region" description="Low complexity" evidence="7">
    <location>
        <begin position="1238"/>
        <end position="1247"/>
    </location>
</feature>